<comment type="similarity">
    <text evidence="1">Belongs to the FPG family.</text>
</comment>
<evidence type="ECO:0000256" key="8">
    <source>
        <dbReference type="ARBA" id="ARBA00023125"/>
    </source>
</evidence>
<feature type="domain" description="Formamidopyrimidine-DNA glycosylase catalytic" evidence="16">
    <location>
        <begin position="2"/>
        <end position="100"/>
    </location>
</feature>
<evidence type="ECO:0000256" key="5">
    <source>
        <dbReference type="ARBA" id="ARBA00022771"/>
    </source>
</evidence>
<dbReference type="PROSITE" id="PS51068">
    <property type="entry name" value="FPG_CAT"/>
    <property type="match status" value="1"/>
</dbReference>
<evidence type="ECO:0000256" key="2">
    <source>
        <dbReference type="ARBA" id="ARBA00012720"/>
    </source>
</evidence>
<protein>
    <recommendedName>
        <fullName evidence="2">DNA-(apurinic or apyrimidinic site) lyase</fullName>
        <ecNumber evidence="2">4.2.99.18</ecNumber>
    </recommendedName>
</protein>
<dbReference type="InterPro" id="IPR010979">
    <property type="entry name" value="Ribosomal_uS13-like_H2TH"/>
</dbReference>
<dbReference type="PANTHER" id="PTHR42697:SF1">
    <property type="entry name" value="ENDONUCLEASE 8"/>
    <property type="match status" value="1"/>
</dbReference>
<keyword evidence="12 17" id="KW-0326">Glycosidase</keyword>
<dbReference type="RefSeq" id="WP_179500629.1">
    <property type="nucleotide sequence ID" value="NZ_JACCAA010000001.1"/>
</dbReference>
<evidence type="ECO:0000313" key="17">
    <source>
        <dbReference type="EMBL" id="NYG57336.1"/>
    </source>
</evidence>
<dbReference type="GO" id="GO:0000703">
    <property type="term" value="F:oxidized pyrimidine nucleobase lesion DNA N-glycosylase activity"/>
    <property type="evidence" value="ECO:0007669"/>
    <property type="project" value="TreeGrafter"/>
</dbReference>
<dbReference type="InterPro" id="IPR012319">
    <property type="entry name" value="FPG_cat"/>
</dbReference>
<proteinExistence type="inferred from homology"/>
<dbReference type="InterPro" id="IPR000214">
    <property type="entry name" value="Znf_DNA_glyclase/AP_lyase"/>
</dbReference>
<evidence type="ECO:0000256" key="13">
    <source>
        <dbReference type="ARBA" id="ARBA00044632"/>
    </source>
</evidence>
<comment type="caution">
    <text evidence="17">The sequence shown here is derived from an EMBL/GenBank/DDBJ whole genome shotgun (WGS) entry which is preliminary data.</text>
</comment>
<comment type="catalytic activity">
    <reaction evidence="13">
        <text>2'-deoxyribonucleotide-(2'-deoxyribose 5'-phosphate)-2'-deoxyribonucleotide-DNA = a 3'-end 2'-deoxyribonucleotide-(2,3-dehydro-2,3-deoxyribose 5'-phosphate)-DNA + a 5'-end 5'-phospho-2'-deoxyribonucleoside-DNA + H(+)</text>
        <dbReference type="Rhea" id="RHEA:66592"/>
        <dbReference type="Rhea" id="RHEA-COMP:13180"/>
        <dbReference type="Rhea" id="RHEA-COMP:16897"/>
        <dbReference type="Rhea" id="RHEA-COMP:17067"/>
        <dbReference type="ChEBI" id="CHEBI:15378"/>
        <dbReference type="ChEBI" id="CHEBI:136412"/>
        <dbReference type="ChEBI" id="CHEBI:157695"/>
        <dbReference type="ChEBI" id="CHEBI:167181"/>
        <dbReference type="EC" id="4.2.99.18"/>
    </reaction>
</comment>
<keyword evidence="7" id="KW-0862">Zinc</keyword>
<keyword evidence="3" id="KW-0479">Metal-binding</keyword>
<dbReference type="SMART" id="SM00898">
    <property type="entry name" value="Fapy_DNA_glyco"/>
    <property type="match status" value="1"/>
</dbReference>
<name>A0A7Y9RVD0_9ACTN</name>
<evidence type="ECO:0000259" key="15">
    <source>
        <dbReference type="PROSITE" id="PS51066"/>
    </source>
</evidence>
<evidence type="ECO:0000256" key="7">
    <source>
        <dbReference type="ARBA" id="ARBA00022833"/>
    </source>
</evidence>
<evidence type="ECO:0000256" key="1">
    <source>
        <dbReference type="ARBA" id="ARBA00009409"/>
    </source>
</evidence>
<evidence type="ECO:0000256" key="3">
    <source>
        <dbReference type="ARBA" id="ARBA00022723"/>
    </source>
</evidence>
<dbReference type="Gene3D" id="1.10.8.50">
    <property type="match status" value="1"/>
</dbReference>
<keyword evidence="10 17" id="KW-0456">Lyase</keyword>
<keyword evidence="17" id="KW-0540">Nuclease</keyword>
<keyword evidence="17" id="KW-0255">Endonuclease</keyword>
<dbReference type="GO" id="GO:0006284">
    <property type="term" value="P:base-excision repair"/>
    <property type="evidence" value="ECO:0007669"/>
    <property type="project" value="InterPro"/>
</dbReference>
<keyword evidence="11" id="KW-0511">Multifunctional enzyme</keyword>
<keyword evidence="9" id="KW-0234">DNA repair</keyword>
<dbReference type="GO" id="GO:0003684">
    <property type="term" value="F:damaged DNA binding"/>
    <property type="evidence" value="ECO:0007669"/>
    <property type="project" value="InterPro"/>
</dbReference>
<keyword evidence="18" id="KW-1185">Reference proteome</keyword>
<keyword evidence="6 17" id="KW-0378">Hydrolase</keyword>
<gene>
    <name evidence="17" type="ORF">BJ980_000259</name>
</gene>
<dbReference type="InterPro" id="IPR044090">
    <property type="entry name" value="Nei2_N"/>
</dbReference>
<dbReference type="PROSITE" id="PS01242">
    <property type="entry name" value="ZF_FPG_1"/>
    <property type="match status" value="1"/>
</dbReference>
<evidence type="ECO:0000256" key="4">
    <source>
        <dbReference type="ARBA" id="ARBA00022763"/>
    </source>
</evidence>
<dbReference type="Proteomes" id="UP000540656">
    <property type="component" value="Unassembled WGS sequence"/>
</dbReference>
<organism evidence="17 18">
    <name type="scientific">Nocardioides daedukensis</name>
    <dbReference type="NCBI Taxonomy" id="634462"/>
    <lineage>
        <taxon>Bacteria</taxon>
        <taxon>Bacillati</taxon>
        <taxon>Actinomycetota</taxon>
        <taxon>Actinomycetes</taxon>
        <taxon>Propionibacteriales</taxon>
        <taxon>Nocardioidaceae</taxon>
        <taxon>Nocardioides</taxon>
    </lineage>
</organism>
<dbReference type="InterPro" id="IPR015886">
    <property type="entry name" value="H2TH_FPG"/>
</dbReference>
<dbReference type="AlphaFoldDB" id="A0A7Y9RVD0"/>
<evidence type="ECO:0000256" key="11">
    <source>
        <dbReference type="ARBA" id="ARBA00023268"/>
    </source>
</evidence>
<dbReference type="EMBL" id="JACCAA010000001">
    <property type="protein sequence ID" value="NYG57336.1"/>
    <property type="molecule type" value="Genomic_DNA"/>
</dbReference>
<dbReference type="EC" id="4.2.99.18" evidence="2"/>
<keyword evidence="4" id="KW-0227">DNA damage</keyword>
<keyword evidence="8" id="KW-0238">DNA-binding</keyword>
<dbReference type="Gene3D" id="3.20.190.10">
    <property type="entry name" value="MutM-like, N-terminal"/>
    <property type="match status" value="1"/>
</dbReference>
<reference evidence="17 18" key="1">
    <citation type="submission" date="2020-07" db="EMBL/GenBank/DDBJ databases">
        <title>Sequencing the genomes of 1000 actinobacteria strains.</title>
        <authorList>
            <person name="Klenk H.-P."/>
        </authorList>
    </citation>
    <scope>NUCLEOTIDE SEQUENCE [LARGE SCALE GENOMIC DNA]</scope>
    <source>
        <strain evidence="17 18">DSM 23819</strain>
    </source>
</reference>
<dbReference type="SMART" id="SM01232">
    <property type="entry name" value="H2TH"/>
    <property type="match status" value="1"/>
</dbReference>
<dbReference type="CDD" id="cd08971">
    <property type="entry name" value="AcNei2_N"/>
    <property type="match status" value="1"/>
</dbReference>
<accession>A0A7Y9RVD0</accession>
<dbReference type="GO" id="GO:0008270">
    <property type="term" value="F:zinc ion binding"/>
    <property type="evidence" value="ECO:0007669"/>
    <property type="project" value="UniProtKB-KW"/>
</dbReference>
<dbReference type="Pfam" id="PF06831">
    <property type="entry name" value="H2TH"/>
    <property type="match status" value="1"/>
</dbReference>
<evidence type="ECO:0000256" key="14">
    <source>
        <dbReference type="PROSITE-ProRule" id="PRU00391"/>
    </source>
</evidence>
<dbReference type="PROSITE" id="PS51066">
    <property type="entry name" value="ZF_FPG_2"/>
    <property type="match status" value="1"/>
</dbReference>
<evidence type="ECO:0000313" key="18">
    <source>
        <dbReference type="Proteomes" id="UP000540656"/>
    </source>
</evidence>
<evidence type="ECO:0000256" key="12">
    <source>
        <dbReference type="ARBA" id="ARBA00023295"/>
    </source>
</evidence>
<dbReference type="Pfam" id="PF01149">
    <property type="entry name" value="Fapy_DNA_glyco"/>
    <property type="match status" value="1"/>
</dbReference>
<dbReference type="GO" id="GO:0140078">
    <property type="term" value="F:class I DNA-(apurinic or apyrimidinic site) endonuclease activity"/>
    <property type="evidence" value="ECO:0007669"/>
    <property type="project" value="UniProtKB-EC"/>
</dbReference>
<dbReference type="InterPro" id="IPR035937">
    <property type="entry name" value="FPG_N"/>
</dbReference>
<evidence type="ECO:0000256" key="9">
    <source>
        <dbReference type="ARBA" id="ARBA00023204"/>
    </source>
</evidence>
<keyword evidence="5 14" id="KW-0863">Zinc-finger</keyword>
<dbReference type="PANTHER" id="PTHR42697">
    <property type="entry name" value="ENDONUCLEASE 8"/>
    <property type="match status" value="1"/>
</dbReference>
<sequence length="263" mass="29300">MPEGDTVWRTARALDKALSGARVTLSNFRVPALAELDLRGEMIHGTVSRGKHLLTRVGENTTIHTHLKMEGAWHLYRAETRWQRPVEQARVILRTPRWIAVGFSLGILEIVATDAEDSVVGHLGPDLLGEWEPDEAVRRLSTSPPERTVIEALLDQRNLAGIGNLYANELCFLSGVRPDAPMGTVTGLPRLVARAKSLLDANKERRTQTTTGNTRHGMQNWVYRRSDLPCHRCGTVIRTTMIGEPGRERAAYWCPSCQPDLIG</sequence>
<dbReference type="InterPro" id="IPR015887">
    <property type="entry name" value="DNA_glyclase_Znf_dom_DNA_BS"/>
</dbReference>
<evidence type="ECO:0000259" key="16">
    <source>
        <dbReference type="PROSITE" id="PS51068"/>
    </source>
</evidence>
<dbReference type="SUPFAM" id="SSF46946">
    <property type="entry name" value="S13-like H2TH domain"/>
    <property type="match status" value="1"/>
</dbReference>
<evidence type="ECO:0000256" key="6">
    <source>
        <dbReference type="ARBA" id="ARBA00022801"/>
    </source>
</evidence>
<dbReference type="SUPFAM" id="SSF57716">
    <property type="entry name" value="Glucocorticoid receptor-like (DNA-binding domain)"/>
    <property type="match status" value="1"/>
</dbReference>
<evidence type="ECO:0000256" key="10">
    <source>
        <dbReference type="ARBA" id="ARBA00023239"/>
    </source>
</evidence>
<feature type="domain" description="FPG-type" evidence="15">
    <location>
        <begin position="221"/>
        <end position="259"/>
    </location>
</feature>
<dbReference type="SUPFAM" id="SSF81624">
    <property type="entry name" value="N-terminal domain of MutM-like DNA repair proteins"/>
    <property type="match status" value="1"/>
</dbReference>